<feature type="transmembrane region" description="Helical" evidence="6">
    <location>
        <begin position="136"/>
        <end position="154"/>
    </location>
</feature>
<organism evidence="7 8">
    <name type="scientific">Sorangium cellulosum</name>
    <name type="common">Polyangium cellulosum</name>
    <dbReference type="NCBI Taxonomy" id="56"/>
    <lineage>
        <taxon>Bacteria</taxon>
        <taxon>Pseudomonadati</taxon>
        <taxon>Myxococcota</taxon>
        <taxon>Polyangia</taxon>
        <taxon>Polyangiales</taxon>
        <taxon>Polyangiaceae</taxon>
        <taxon>Sorangium</taxon>
    </lineage>
</organism>
<sequence length="339" mass="35962">MDTAAVTGNTAAVTRPSLRLSPRHLPLAVTIGLFVLMFGAGSCLFDGFFSLQVFLNFFIDNAFLAIAAVGMTFVILSGGIDLSVGSVIALTTMVSASLVEKHGVSPAAVIPLVLAMGAGIGLVMGVIIHYFEVQPFIVTLAGMFLTRGLCYLISIDSITIHDGFYVAVSSHRIPFLFDTSITWNVIIALALFATAIYLAHYTRFGRTVYAIGGNEQSALLMGLPVGRTKVLIYTFSGFCSALAGVAFTFYMVSGYALHAGGMEMDAIAAVVIGGTLLTGGFGTVVGTLFGVLIYGTIQTLIMFEGTLSSWWTKIVVGLLLLFSCLLQRLFERRLVGAKG</sequence>
<name>A0A150TNB8_SORCE</name>
<feature type="transmembrane region" description="Helical" evidence="6">
    <location>
        <begin position="57"/>
        <end position="76"/>
    </location>
</feature>
<dbReference type="CDD" id="cd06579">
    <property type="entry name" value="TM_PBP1_transp_AraH_like"/>
    <property type="match status" value="1"/>
</dbReference>
<feature type="transmembrane region" description="Helical" evidence="6">
    <location>
        <begin position="230"/>
        <end position="252"/>
    </location>
</feature>
<comment type="caution">
    <text evidence="7">The sequence shown here is derived from an EMBL/GenBank/DDBJ whole genome shotgun (WGS) entry which is preliminary data.</text>
</comment>
<keyword evidence="5 6" id="KW-0472">Membrane</keyword>
<dbReference type="Pfam" id="PF02653">
    <property type="entry name" value="BPD_transp_2"/>
    <property type="match status" value="1"/>
</dbReference>
<evidence type="ECO:0000256" key="1">
    <source>
        <dbReference type="ARBA" id="ARBA00004651"/>
    </source>
</evidence>
<evidence type="ECO:0000256" key="6">
    <source>
        <dbReference type="SAM" id="Phobius"/>
    </source>
</evidence>
<keyword evidence="3 6" id="KW-0812">Transmembrane</keyword>
<feature type="transmembrane region" description="Helical" evidence="6">
    <location>
        <begin position="106"/>
        <end position="130"/>
    </location>
</feature>
<gene>
    <name evidence="7" type="ORF">BE21_36170</name>
</gene>
<keyword evidence="4 6" id="KW-1133">Transmembrane helix</keyword>
<dbReference type="PANTHER" id="PTHR32196">
    <property type="entry name" value="ABC TRANSPORTER PERMEASE PROTEIN YPHD-RELATED-RELATED"/>
    <property type="match status" value="1"/>
</dbReference>
<feature type="transmembrane region" description="Helical" evidence="6">
    <location>
        <begin position="264"/>
        <end position="297"/>
    </location>
</feature>
<feature type="transmembrane region" description="Helical" evidence="6">
    <location>
        <begin position="25"/>
        <end position="45"/>
    </location>
</feature>
<evidence type="ECO:0000256" key="4">
    <source>
        <dbReference type="ARBA" id="ARBA00022989"/>
    </source>
</evidence>
<accession>A0A150TNB8</accession>
<reference evidence="7 8" key="1">
    <citation type="submission" date="2014-02" db="EMBL/GenBank/DDBJ databases">
        <title>The small core and large imbalanced accessory genome model reveals a collaborative survival strategy of Sorangium cellulosum strains in nature.</title>
        <authorList>
            <person name="Han K."/>
            <person name="Peng R."/>
            <person name="Blom J."/>
            <person name="Li Y.-Z."/>
        </authorList>
    </citation>
    <scope>NUCLEOTIDE SEQUENCE [LARGE SCALE GENOMIC DNA]</scope>
    <source>
        <strain evidence="7 8">So0007-03</strain>
    </source>
</reference>
<evidence type="ECO:0000256" key="2">
    <source>
        <dbReference type="ARBA" id="ARBA00022475"/>
    </source>
</evidence>
<dbReference type="NCBIfam" id="NF008630">
    <property type="entry name" value="PRK11618.1"/>
    <property type="match status" value="1"/>
</dbReference>
<dbReference type="PANTHER" id="PTHR32196:SF63">
    <property type="entry name" value="INNER MEMBRANE ABC TRANSPORTER PERMEASE PROTEIN YJFF"/>
    <property type="match status" value="1"/>
</dbReference>
<feature type="transmembrane region" description="Helical" evidence="6">
    <location>
        <begin position="175"/>
        <end position="199"/>
    </location>
</feature>
<dbReference type="Proteomes" id="UP000075502">
    <property type="component" value="Unassembled WGS sequence"/>
</dbReference>
<evidence type="ECO:0000313" key="7">
    <source>
        <dbReference type="EMBL" id="KYG06201.1"/>
    </source>
</evidence>
<proteinExistence type="predicted"/>
<dbReference type="GO" id="GO:0005886">
    <property type="term" value="C:plasma membrane"/>
    <property type="evidence" value="ECO:0007669"/>
    <property type="project" value="UniProtKB-SubCell"/>
</dbReference>
<dbReference type="AlphaFoldDB" id="A0A150TNB8"/>
<dbReference type="EMBL" id="JEME01001757">
    <property type="protein sequence ID" value="KYG06201.1"/>
    <property type="molecule type" value="Genomic_DNA"/>
</dbReference>
<evidence type="ECO:0000313" key="8">
    <source>
        <dbReference type="Proteomes" id="UP000075502"/>
    </source>
</evidence>
<keyword evidence="2" id="KW-1003">Cell membrane</keyword>
<evidence type="ECO:0000256" key="5">
    <source>
        <dbReference type="ARBA" id="ARBA00023136"/>
    </source>
</evidence>
<comment type="subcellular location">
    <subcellularLocation>
        <location evidence="1">Cell membrane</location>
        <topology evidence="1">Multi-pass membrane protein</topology>
    </subcellularLocation>
</comment>
<evidence type="ECO:0000256" key="3">
    <source>
        <dbReference type="ARBA" id="ARBA00022692"/>
    </source>
</evidence>
<dbReference type="GO" id="GO:0022857">
    <property type="term" value="F:transmembrane transporter activity"/>
    <property type="evidence" value="ECO:0007669"/>
    <property type="project" value="InterPro"/>
</dbReference>
<protein>
    <submittedName>
        <fullName evidence="7">ABC transporter permease</fullName>
    </submittedName>
</protein>
<feature type="transmembrane region" description="Helical" evidence="6">
    <location>
        <begin position="309"/>
        <end position="330"/>
    </location>
</feature>
<dbReference type="InterPro" id="IPR001851">
    <property type="entry name" value="ABC_transp_permease"/>
</dbReference>